<sequence length="752" mass="83624">MLSKELEFTLNLAFKEAREKRHEFMTVEHLLLALLDNPAAAEVLRACAADTGKLKQELEAFIEETTPRLPEHDNRETQPTLGFQRVLQRAVFHVQSSGNKEVTGANVLVAIFSEQESQAVYFLNKQDVTRLDVVNYISHGISKVGDQEELGGQAGEEAEAAGEAGGKSNPLETFATNLNELARQGKIDPLIGRAEEIERTVQILCRRRKNNPLYVGEAGVGKTALAEGLARMIVDGQVPEVLKDSVIYALDLGALVAGTKYRGDFEKRLKAVLAQLRKEPGAVLFIDEIHTIIGAGAASGGVMDASNLIKPMLANGELKCIGSTTYQEYRGIFEKDRALARRFQKIDVREPTVNETVQILKGLKPVFEQHHEVKYSSKALHAAAELSDRYITDRHLPDKAIDIIDEAGANQRLQPPSRRKKTIGVNDIEMIVSKIARIPPKSVSTTDKDKLRNLARDLKLVIFGQDEAVESLAASIKMARSGLRDERKPVGSYLFAGPTGVGKTEVTRQLALHLGIELIRFDMSEYMERHTVSRLIGAPPGYVGFDQGGLLTDEVLKHPHSVVLLDEIEKAHPEVFNLLLQVMDHGTLTDNNGRKVDFRNVIIVMTTNAGAQDMDRRSIGFTRQDHTTDGMEAIKRLFTPEFRNRLDGIIQFKSLDPTMVAQVVNKFIFELEAQLQDKGVSLHVDDEARLWLAEKGYDPKMGARPMARVVQEYIKKPLAEELLFGRLVKGGEVHVHLRDGELEIEIPEEEEA</sequence>
<evidence type="ECO:0000259" key="9">
    <source>
        <dbReference type="PROSITE" id="PS51903"/>
    </source>
</evidence>
<dbReference type="InterPro" id="IPR013461">
    <property type="entry name" value="ClpA"/>
</dbReference>
<dbReference type="InterPro" id="IPR028299">
    <property type="entry name" value="ClpA/B_CS2"/>
</dbReference>
<dbReference type="EMBL" id="AP018052">
    <property type="protein sequence ID" value="BAZ94367.1"/>
    <property type="molecule type" value="Genomic_DNA"/>
</dbReference>
<keyword evidence="3 7" id="KW-0547">Nucleotide-binding</keyword>
<keyword evidence="4 7" id="KW-0067">ATP-binding</keyword>
<evidence type="ECO:0000256" key="3">
    <source>
        <dbReference type="ARBA" id="ARBA00022741"/>
    </source>
</evidence>
<dbReference type="PANTHER" id="PTHR11638">
    <property type="entry name" value="ATP-DEPENDENT CLP PROTEASE"/>
    <property type="match status" value="1"/>
</dbReference>
<dbReference type="GO" id="GO:0005737">
    <property type="term" value="C:cytoplasm"/>
    <property type="evidence" value="ECO:0007669"/>
    <property type="project" value="TreeGrafter"/>
</dbReference>
<dbReference type="OrthoDB" id="9803641at2"/>
<dbReference type="InterPro" id="IPR018368">
    <property type="entry name" value="ClpA/B_CS1"/>
</dbReference>
<evidence type="ECO:0000256" key="4">
    <source>
        <dbReference type="ARBA" id="ARBA00022840"/>
    </source>
</evidence>
<dbReference type="KEGG" id="ttc:FOKN1_1987"/>
<evidence type="ECO:0000313" key="10">
    <source>
        <dbReference type="EMBL" id="BAZ94367.1"/>
    </source>
</evidence>
<dbReference type="Proteomes" id="UP000218765">
    <property type="component" value="Chromosome"/>
</dbReference>
<dbReference type="SMART" id="SM01086">
    <property type="entry name" value="ClpB_D2-small"/>
    <property type="match status" value="1"/>
</dbReference>
<dbReference type="GO" id="GO:0006508">
    <property type="term" value="P:proteolysis"/>
    <property type="evidence" value="ECO:0007669"/>
    <property type="project" value="UniProtKB-KW"/>
</dbReference>
<gene>
    <name evidence="10" type="ORF">FOKN1_1987</name>
</gene>
<dbReference type="Pfam" id="PF10431">
    <property type="entry name" value="ClpB_D2-small"/>
    <property type="match status" value="1"/>
</dbReference>
<evidence type="ECO:0000256" key="6">
    <source>
        <dbReference type="PROSITE-ProRule" id="PRU01251"/>
    </source>
</evidence>
<dbReference type="SMART" id="SM00382">
    <property type="entry name" value="AAA"/>
    <property type="match status" value="2"/>
</dbReference>
<evidence type="ECO:0000256" key="7">
    <source>
        <dbReference type="RuleBase" id="RU004432"/>
    </source>
</evidence>
<dbReference type="RefSeq" id="WP_096366466.1">
    <property type="nucleotide sequence ID" value="NZ_AP018052.1"/>
</dbReference>
<dbReference type="CDD" id="cd19499">
    <property type="entry name" value="RecA-like_ClpB_Hsp104-like"/>
    <property type="match status" value="1"/>
</dbReference>
<dbReference type="AlphaFoldDB" id="A0A1Z4VRV7"/>
<dbReference type="PRINTS" id="PR00300">
    <property type="entry name" value="CLPPROTEASEA"/>
</dbReference>
<evidence type="ECO:0000313" key="11">
    <source>
        <dbReference type="Proteomes" id="UP000218765"/>
    </source>
</evidence>
<dbReference type="FunFam" id="3.40.50.300:FF:000025">
    <property type="entry name" value="ATP-dependent Clp protease subunit"/>
    <property type="match status" value="1"/>
</dbReference>
<dbReference type="GO" id="GO:0016887">
    <property type="term" value="F:ATP hydrolysis activity"/>
    <property type="evidence" value="ECO:0007669"/>
    <property type="project" value="InterPro"/>
</dbReference>
<evidence type="ECO:0000256" key="2">
    <source>
        <dbReference type="ARBA" id="ARBA00022737"/>
    </source>
</evidence>
<keyword evidence="5 7" id="KW-0143">Chaperone</keyword>
<dbReference type="PANTHER" id="PTHR11638:SF111">
    <property type="entry name" value="ATP-DEPENDENT CLP PROTEASE ATP-BINDING SUBUNIT CLPA"/>
    <property type="match status" value="1"/>
</dbReference>
<dbReference type="FunFam" id="1.10.8.60:FF:000011">
    <property type="entry name" value="ATP-dependent Clp protease ATP-binding subunit"/>
    <property type="match status" value="1"/>
</dbReference>
<dbReference type="InterPro" id="IPR004176">
    <property type="entry name" value="Clp_R_N"/>
</dbReference>
<proteinExistence type="inferred from homology"/>
<dbReference type="InterPro" id="IPR036628">
    <property type="entry name" value="Clp_N_dom_sf"/>
</dbReference>
<dbReference type="PROSITE" id="PS00870">
    <property type="entry name" value="CLPAB_1"/>
    <property type="match status" value="1"/>
</dbReference>
<dbReference type="Gene3D" id="1.10.1780.10">
    <property type="entry name" value="Clp, N-terminal domain"/>
    <property type="match status" value="1"/>
</dbReference>
<dbReference type="InterPro" id="IPR001270">
    <property type="entry name" value="ClpA/B"/>
</dbReference>
<protein>
    <submittedName>
        <fullName evidence="10">ATPase and specificity subunit of ClpA-ClpPATP-dependent serine protease</fullName>
    </submittedName>
</protein>
<dbReference type="Pfam" id="PF00004">
    <property type="entry name" value="AAA"/>
    <property type="match status" value="1"/>
</dbReference>
<evidence type="ECO:0000256" key="8">
    <source>
        <dbReference type="SAM" id="MobiDB-lite"/>
    </source>
</evidence>
<dbReference type="InterPro" id="IPR003959">
    <property type="entry name" value="ATPase_AAA_core"/>
</dbReference>
<dbReference type="Pfam" id="PF17871">
    <property type="entry name" value="AAA_lid_9"/>
    <property type="match status" value="1"/>
</dbReference>
<dbReference type="CDD" id="cd00009">
    <property type="entry name" value="AAA"/>
    <property type="match status" value="1"/>
</dbReference>
<dbReference type="InterPro" id="IPR019489">
    <property type="entry name" value="Clp_ATPase_C"/>
</dbReference>
<dbReference type="InterPro" id="IPR050130">
    <property type="entry name" value="ClpA_ClpB"/>
</dbReference>
<feature type="domain" description="Clp R" evidence="9">
    <location>
        <begin position="1"/>
        <end position="144"/>
    </location>
</feature>
<evidence type="ECO:0000256" key="5">
    <source>
        <dbReference type="ARBA" id="ARBA00023186"/>
    </source>
</evidence>
<dbReference type="Pfam" id="PF07724">
    <property type="entry name" value="AAA_2"/>
    <property type="match status" value="1"/>
</dbReference>
<reference evidence="10 11" key="1">
    <citation type="submission" date="2017-05" db="EMBL/GenBank/DDBJ databases">
        <title>Thiocyanate degradation by Thiohalobacter thiocyanaticus FOKN1.</title>
        <authorList>
            <person name="Oshiki M."/>
            <person name="Fukushima T."/>
            <person name="Kawano S."/>
            <person name="Nakagawa J."/>
        </authorList>
    </citation>
    <scope>NUCLEOTIDE SEQUENCE [LARGE SCALE GENOMIC DNA]</scope>
    <source>
        <strain evidence="10 11">FOKN1</strain>
    </source>
</reference>
<dbReference type="SUPFAM" id="SSF81923">
    <property type="entry name" value="Double Clp-N motif"/>
    <property type="match status" value="1"/>
</dbReference>
<dbReference type="InterPro" id="IPR027417">
    <property type="entry name" value="P-loop_NTPase"/>
</dbReference>
<name>A0A1Z4VRV7_9GAMM</name>
<dbReference type="GO" id="GO:0005524">
    <property type="term" value="F:ATP binding"/>
    <property type="evidence" value="ECO:0007669"/>
    <property type="project" value="UniProtKB-KW"/>
</dbReference>
<organism evidence="10 11">
    <name type="scientific">Thiohalobacter thiocyanaticus</name>
    <dbReference type="NCBI Taxonomy" id="585455"/>
    <lineage>
        <taxon>Bacteria</taxon>
        <taxon>Pseudomonadati</taxon>
        <taxon>Pseudomonadota</taxon>
        <taxon>Gammaproteobacteria</taxon>
        <taxon>Thiohalobacterales</taxon>
        <taxon>Thiohalobacteraceae</taxon>
        <taxon>Thiohalobacter</taxon>
    </lineage>
</organism>
<dbReference type="Gene3D" id="3.40.50.300">
    <property type="entry name" value="P-loop containing nucleotide triphosphate hydrolases"/>
    <property type="match status" value="2"/>
</dbReference>
<dbReference type="SUPFAM" id="SSF52540">
    <property type="entry name" value="P-loop containing nucleoside triphosphate hydrolases"/>
    <property type="match status" value="2"/>
</dbReference>
<dbReference type="NCBIfam" id="TIGR02639">
    <property type="entry name" value="ClpA"/>
    <property type="match status" value="1"/>
</dbReference>
<dbReference type="PROSITE" id="PS00871">
    <property type="entry name" value="CLPAB_2"/>
    <property type="match status" value="1"/>
</dbReference>
<keyword evidence="2 6" id="KW-0677">Repeat</keyword>
<feature type="region of interest" description="Disordered" evidence="8">
    <location>
        <begin position="147"/>
        <end position="169"/>
    </location>
</feature>
<dbReference type="GO" id="GO:0043335">
    <property type="term" value="P:protein unfolding"/>
    <property type="evidence" value="ECO:0007669"/>
    <property type="project" value="InterPro"/>
</dbReference>
<keyword evidence="10" id="KW-0378">Hydrolase</keyword>
<dbReference type="GO" id="GO:0008233">
    <property type="term" value="F:peptidase activity"/>
    <property type="evidence" value="ECO:0007669"/>
    <property type="project" value="UniProtKB-KW"/>
</dbReference>
<accession>A0A1Z4VRV7</accession>
<dbReference type="GO" id="GO:0034605">
    <property type="term" value="P:cellular response to heat"/>
    <property type="evidence" value="ECO:0007669"/>
    <property type="project" value="TreeGrafter"/>
</dbReference>
<keyword evidence="10" id="KW-0645">Protease</keyword>
<comment type="similarity">
    <text evidence="1 7">Belongs to the ClpA/ClpB family.</text>
</comment>
<dbReference type="Gene3D" id="1.10.8.60">
    <property type="match status" value="2"/>
</dbReference>
<dbReference type="Pfam" id="PF02861">
    <property type="entry name" value="Clp_N"/>
    <property type="match status" value="1"/>
</dbReference>
<keyword evidence="11" id="KW-1185">Reference proteome</keyword>
<dbReference type="InterPro" id="IPR003593">
    <property type="entry name" value="AAA+_ATPase"/>
</dbReference>
<evidence type="ECO:0000256" key="1">
    <source>
        <dbReference type="ARBA" id="ARBA00008675"/>
    </source>
</evidence>
<dbReference type="PROSITE" id="PS51903">
    <property type="entry name" value="CLP_R"/>
    <property type="match status" value="1"/>
</dbReference>
<dbReference type="InterPro" id="IPR041546">
    <property type="entry name" value="ClpA/ClpB_AAA_lid"/>
</dbReference>